<feature type="transmembrane region" description="Helical" evidence="1">
    <location>
        <begin position="142"/>
        <end position="163"/>
    </location>
</feature>
<dbReference type="EMBL" id="LS483254">
    <property type="protein sequence ID" value="SQD92127.1"/>
    <property type="molecule type" value="Genomic_DNA"/>
</dbReference>
<evidence type="ECO:0000256" key="1">
    <source>
        <dbReference type="SAM" id="Phobius"/>
    </source>
</evidence>
<dbReference type="InterPro" id="IPR000326">
    <property type="entry name" value="PAP2/HPO"/>
</dbReference>
<feature type="domain" description="Phosphatidic acid phosphatase type 2/haloperoxidase" evidence="2">
    <location>
        <begin position="77"/>
        <end position="186"/>
    </location>
</feature>
<dbReference type="SUPFAM" id="SSF48317">
    <property type="entry name" value="Acid phosphatase/Vanadium-dependent haloperoxidase"/>
    <property type="match status" value="1"/>
</dbReference>
<feature type="transmembrane region" description="Helical" evidence="1">
    <location>
        <begin position="46"/>
        <end position="70"/>
    </location>
</feature>
<accession>A0A2X3K4D1</accession>
<gene>
    <name evidence="3" type="ORF">BARAN1_0102</name>
</gene>
<dbReference type="KEGG" id="bana:BARAN1_0102"/>
<dbReference type="OrthoDB" id="9789113at2"/>
<dbReference type="AlphaFoldDB" id="A0A2X3K4D1"/>
<dbReference type="RefSeq" id="WP_122030395.1">
    <property type="nucleotide sequence ID" value="NZ_LS483254.1"/>
</dbReference>
<reference evidence="4" key="1">
    <citation type="submission" date="2018-05" db="EMBL/GenBank/DDBJ databases">
        <authorList>
            <person name="Hao L."/>
        </authorList>
    </citation>
    <scope>NUCLEOTIDE SEQUENCE [LARGE SCALE GENOMIC DNA]</scope>
</reference>
<dbReference type="Proteomes" id="UP000249818">
    <property type="component" value="Chromosome BARAN1"/>
</dbReference>
<keyword evidence="4" id="KW-1185">Reference proteome</keyword>
<dbReference type="Gene3D" id="1.20.144.10">
    <property type="entry name" value="Phosphatidic acid phosphatase type 2/haloperoxidase"/>
    <property type="match status" value="1"/>
</dbReference>
<protein>
    <recommendedName>
        <fullName evidence="2">Phosphatidic acid phosphatase type 2/haloperoxidase domain-containing protein</fullName>
    </recommendedName>
</protein>
<dbReference type="SMART" id="SM00014">
    <property type="entry name" value="acidPPc"/>
    <property type="match status" value="1"/>
</dbReference>
<evidence type="ECO:0000259" key="2">
    <source>
        <dbReference type="SMART" id="SM00014"/>
    </source>
</evidence>
<dbReference type="PANTHER" id="PTHR14969:SF13">
    <property type="entry name" value="AT30094P"/>
    <property type="match status" value="1"/>
</dbReference>
<name>A0A2X3K4D1_9BACT</name>
<keyword evidence="1" id="KW-0812">Transmembrane</keyword>
<dbReference type="InterPro" id="IPR036938">
    <property type="entry name" value="PAP2/HPO_sf"/>
</dbReference>
<sequence length="194" mass="21837">MTAAHAFPFRRIGRRLDRWAERVWEWDEELMDIVSASRILRRLDPLLVVATYLGYGYLWGALALALIAFGTEGDQANVLIGLGVVITSVFLSQMTKSVSGRPRPQFSRHGFHHQFLTDASFPSNHTTVAFAMAYLILRLYPWWPNVVVLYIMAALIGLSRVYLREHFPLDIVGGALLGTCVAHGLLPLFARLVQ</sequence>
<feature type="transmembrane region" description="Helical" evidence="1">
    <location>
        <begin position="175"/>
        <end position="193"/>
    </location>
</feature>
<evidence type="ECO:0000313" key="4">
    <source>
        <dbReference type="Proteomes" id="UP000249818"/>
    </source>
</evidence>
<keyword evidence="1" id="KW-1133">Transmembrane helix</keyword>
<proteinExistence type="predicted"/>
<evidence type="ECO:0000313" key="3">
    <source>
        <dbReference type="EMBL" id="SQD92127.1"/>
    </source>
</evidence>
<dbReference type="PANTHER" id="PTHR14969">
    <property type="entry name" value="SPHINGOSINE-1-PHOSPHATE PHOSPHOHYDROLASE"/>
    <property type="match status" value="1"/>
</dbReference>
<organism evidence="3 4">
    <name type="scientific">Candidatus Bipolaricaulis anaerobius</name>
    <dbReference type="NCBI Taxonomy" id="2026885"/>
    <lineage>
        <taxon>Bacteria</taxon>
        <taxon>Candidatus Bipolaricaulota</taxon>
        <taxon>Candidatus Bipolaricaulia</taxon>
        <taxon>Candidatus Bipolaricaulales</taxon>
        <taxon>Candidatus Bipolaricaulaceae</taxon>
        <taxon>Candidatus Bipolaricaulis</taxon>
    </lineage>
</organism>
<feature type="transmembrane region" description="Helical" evidence="1">
    <location>
        <begin position="76"/>
        <end position="94"/>
    </location>
</feature>
<keyword evidence="1" id="KW-0472">Membrane</keyword>
<dbReference type="Pfam" id="PF01569">
    <property type="entry name" value="PAP2"/>
    <property type="match status" value="1"/>
</dbReference>